<feature type="transmembrane region" description="Helical" evidence="1">
    <location>
        <begin position="327"/>
        <end position="351"/>
    </location>
</feature>
<feature type="domain" description="GAF" evidence="2">
    <location>
        <begin position="433"/>
        <end position="578"/>
    </location>
</feature>
<comment type="caution">
    <text evidence="3">The sequence shown here is derived from an EMBL/GenBank/DDBJ whole genome shotgun (WGS) entry which is preliminary data.</text>
</comment>
<dbReference type="InterPro" id="IPR002656">
    <property type="entry name" value="Acyl_transf_3_dom"/>
</dbReference>
<proteinExistence type="predicted"/>
<gene>
    <name evidence="3" type="ORF">G7B40_032670</name>
</gene>
<feature type="transmembrane region" description="Helical" evidence="1">
    <location>
        <begin position="203"/>
        <end position="221"/>
    </location>
</feature>
<feature type="transmembrane region" description="Helical" evidence="1">
    <location>
        <begin position="227"/>
        <end position="250"/>
    </location>
</feature>
<keyword evidence="1" id="KW-1133">Transmembrane helix</keyword>
<feature type="transmembrane region" description="Helical" evidence="1">
    <location>
        <begin position="62"/>
        <end position="87"/>
    </location>
</feature>
<dbReference type="Pfam" id="PF01757">
    <property type="entry name" value="Acyl_transf_3"/>
    <property type="match status" value="1"/>
</dbReference>
<keyword evidence="1" id="KW-0472">Membrane</keyword>
<keyword evidence="3" id="KW-0012">Acyltransferase</keyword>
<dbReference type="GO" id="GO:0016020">
    <property type="term" value="C:membrane"/>
    <property type="evidence" value="ECO:0007669"/>
    <property type="project" value="TreeGrafter"/>
</dbReference>
<reference evidence="4" key="1">
    <citation type="journal article" date="2021" name="Science">
        <title>Hunting the eagle killer: A cyanobacterial neurotoxin causes vacuolar myelinopathy.</title>
        <authorList>
            <person name="Breinlinger S."/>
            <person name="Phillips T.J."/>
            <person name="Haram B.N."/>
            <person name="Mares J."/>
            <person name="Martinez Yerena J.A."/>
            <person name="Hrouzek P."/>
            <person name="Sobotka R."/>
            <person name="Henderson W.M."/>
            <person name="Schmieder P."/>
            <person name="Williams S.M."/>
            <person name="Lauderdale J.D."/>
            <person name="Wilde H.D."/>
            <person name="Gerrin W."/>
            <person name="Kust A."/>
            <person name="Washington J.W."/>
            <person name="Wagner C."/>
            <person name="Geier B."/>
            <person name="Liebeke M."/>
            <person name="Enke H."/>
            <person name="Niedermeyer T.H.J."/>
            <person name="Wilde S.B."/>
        </authorList>
    </citation>
    <scope>NUCLEOTIDE SEQUENCE [LARGE SCALE GENOMIC DNA]</scope>
    <source>
        <strain evidence="4">Thurmond2011</strain>
    </source>
</reference>
<keyword evidence="3" id="KW-0808">Transferase</keyword>
<feature type="transmembrane region" description="Helical" evidence="1">
    <location>
        <begin position="262"/>
        <end position="282"/>
    </location>
</feature>
<dbReference type="SMART" id="SM00065">
    <property type="entry name" value="GAF"/>
    <property type="match status" value="1"/>
</dbReference>
<dbReference type="SUPFAM" id="SSF55781">
    <property type="entry name" value="GAF domain-like"/>
    <property type="match status" value="1"/>
</dbReference>
<dbReference type="PANTHER" id="PTHR23028:SF53">
    <property type="entry name" value="ACYL_TRANSF_3 DOMAIN-CONTAINING PROTEIN"/>
    <property type="match status" value="1"/>
</dbReference>
<dbReference type="InterPro" id="IPR029016">
    <property type="entry name" value="GAF-like_dom_sf"/>
</dbReference>
<dbReference type="EMBL" id="JAALHA020000023">
    <property type="protein sequence ID" value="MDR9899280.1"/>
    <property type="molecule type" value="Genomic_DNA"/>
</dbReference>
<evidence type="ECO:0000313" key="3">
    <source>
        <dbReference type="EMBL" id="MDR9899280.1"/>
    </source>
</evidence>
<keyword evidence="4" id="KW-1185">Reference proteome</keyword>
<evidence type="ECO:0000313" key="4">
    <source>
        <dbReference type="Proteomes" id="UP000667802"/>
    </source>
</evidence>
<keyword evidence="1" id="KW-0812">Transmembrane</keyword>
<evidence type="ECO:0000259" key="2">
    <source>
        <dbReference type="SMART" id="SM00065"/>
    </source>
</evidence>
<dbReference type="Pfam" id="PF13185">
    <property type="entry name" value="GAF_2"/>
    <property type="match status" value="1"/>
</dbReference>
<accession>A0AAP5IH26</accession>
<evidence type="ECO:0000256" key="1">
    <source>
        <dbReference type="SAM" id="Phobius"/>
    </source>
</evidence>
<dbReference type="GO" id="GO:0000271">
    <property type="term" value="P:polysaccharide biosynthetic process"/>
    <property type="evidence" value="ECO:0007669"/>
    <property type="project" value="TreeGrafter"/>
</dbReference>
<dbReference type="AlphaFoldDB" id="A0AAP5IH26"/>
<protein>
    <submittedName>
        <fullName evidence="3">Acyltransferase family protein</fullName>
    </submittedName>
</protein>
<feature type="transmembrane region" description="Helical" evidence="1">
    <location>
        <begin position="21"/>
        <end position="42"/>
    </location>
</feature>
<dbReference type="InterPro" id="IPR050879">
    <property type="entry name" value="Acyltransferase_3"/>
</dbReference>
<feature type="transmembrane region" description="Helical" evidence="1">
    <location>
        <begin position="371"/>
        <end position="390"/>
    </location>
</feature>
<dbReference type="Gene3D" id="3.30.450.40">
    <property type="match status" value="1"/>
</dbReference>
<feature type="transmembrane region" description="Helical" evidence="1">
    <location>
        <begin position="294"/>
        <end position="315"/>
    </location>
</feature>
<organism evidence="3 4">
    <name type="scientific">Aetokthonos hydrillicola Thurmond2011</name>
    <dbReference type="NCBI Taxonomy" id="2712845"/>
    <lineage>
        <taxon>Bacteria</taxon>
        <taxon>Bacillati</taxon>
        <taxon>Cyanobacteriota</taxon>
        <taxon>Cyanophyceae</taxon>
        <taxon>Nostocales</taxon>
        <taxon>Hapalosiphonaceae</taxon>
        <taxon>Aetokthonos</taxon>
    </lineage>
</organism>
<dbReference type="GO" id="GO:0016747">
    <property type="term" value="F:acyltransferase activity, transferring groups other than amino-acyl groups"/>
    <property type="evidence" value="ECO:0007669"/>
    <property type="project" value="InterPro"/>
</dbReference>
<feature type="transmembrane region" description="Helical" evidence="1">
    <location>
        <begin position="108"/>
        <end position="129"/>
    </location>
</feature>
<sequence length="640" mass="72346">MNQNREFPTNYSEKSSNQRLRMAYLDGIRGLAALYVVLVHSCDYNLSVPLEPALLWLALAKFLRYGIFAVVTFIVLSGYCLMLPIVRSNKRYFSGGLLEFFKRRIRRILPPYYAALIFCMLISGLVLWLENEGILGLSKEKFGELQGLFSPTFSFHDLLVYALLIQNLGLHFNKINGPTWTVAVEWQIYFVFAILLIPIWRRLGLWATLGISFVLGLSLKYLMGDEIAFNVCPWFIGLFALGMAAAEINFSKKPSLMRLNKSLPWGVLSIVFASLAFLTEWLRFGRVVGLEQWIVHYFVGLGAACLLIYCTNLLLNGKQLPPLLRLLESPWAVTLGVFSYSLYITHAPVVWLVHQLLLSLNLSPTLMATKWLIIGVPSSLMVAYLFHVAFERPFMSHFSVNIKSQKTKKNISPNSYNGLNASFDGDLTSTETKFSNSLKKLLEWLQDYMSVDTVTLLLPVKDQQDLAVYATLGLEEEIVQKIRIPIGRGFAGRIASSREPMIVNNLSNIEIVSPILREKGLQSLVGIPLPVKQNSIGVLHIGTFKSKQFTERDVKQLKEIANLIESMIADAGSADSELPTRSQENWNKPFVKGPNTYINTLYQFFTSNLETLKARLFTSKYKLVKIFTLLSFVAEPIQLS</sequence>
<dbReference type="PANTHER" id="PTHR23028">
    <property type="entry name" value="ACETYLTRANSFERASE"/>
    <property type="match status" value="1"/>
</dbReference>
<dbReference type="InterPro" id="IPR003018">
    <property type="entry name" value="GAF"/>
</dbReference>
<dbReference type="Proteomes" id="UP000667802">
    <property type="component" value="Unassembled WGS sequence"/>
</dbReference>
<feature type="transmembrane region" description="Helical" evidence="1">
    <location>
        <begin position="177"/>
        <end position="196"/>
    </location>
</feature>
<name>A0AAP5IH26_9CYAN</name>